<dbReference type="InterPro" id="IPR052022">
    <property type="entry name" value="26kDa_periplasmic_antigen"/>
</dbReference>
<dbReference type="Gene3D" id="3.30.70.2970">
    <property type="entry name" value="Protein of unknown function (DUF541), domain 2"/>
    <property type="match status" value="1"/>
</dbReference>
<dbReference type="PANTHER" id="PTHR34387">
    <property type="entry name" value="SLR1258 PROTEIN"/>
    <property type="match status" value="1"/>
</dbReference>
<sequence length="226" mass="25375">MRYLLLFTLSLFSFSTLANAFPDDPYVVVTGNASLEVKADQVIIEFQPSAVNKSGELAKQQVDQKIAVALTNLKQAGFDINLVESISQSTRPEYEYQKNKRVLLGVKVTHQLRYRLTEIDQTNKFLDALLNAQVEAISPLRYGLQDTQQWQALVRKAAVLDSKQKAGDLAQLYDAKLGKIYSVNYQSNHPQPVLMRAMAMESDAVAIKPKNITLNDRVESVFLLKP</sequence>
<protein>
    <recommendedName>
        <fullName evidence="4">DUF541 domain-containing protein</fullName>
    </recommendedName>
</protein>
<dbReference type="PANTHER" id="PTHR34387:SF1">
    <property type="entry name" value="PERIPLASMIC IMMUNOGENIC PROTEIN"/>
    <property type="match status" value="1"/>
</dbReference>
<dbReference type="Pfam" id="PF04402">
    <property type="entry name" value="SIMPL"/>
    <property type="match status" value="1"/>
</dbReference>
<dbReference type="EMBL" id="BSPQ01000001">
    <property type="protein sequence ID" value="GLS89589.1"/>
    <property type="molecule type" value="Genomic_DNA"/>
</dbReference>
<evidence type="ECO:0008006" key="4">
    <source>
        <dbReference type="Google" id="ProtNLM"/>
    </source>
</evidence>
<proteinExistence type="predicted"/>
<organism evidence="2 3">
    <name type="scientific">Psychromonas marina</name>
    <dbReference type="NCBI Taxonomy" id="88364"/>
    <lineage>
        <taxon>Bacteria</taxon>
        <taxon>Pseudomonadati</taxon>
        <taxon>Pseudomonadota</taxon>
        <taxon>Gammaproteobacteria</taxon>
        <taxon>Alteromonadales</taxon>
        <taxon>Psychromonadaceae</taxon>
        <taxon>Psychromonas</taxon>
    </lineage>
</organism>
<feature type="signal peptide" evidence="1">
    <location>
        <begin position="1"/>
        <end position="20"/>
    </location>
</feature>
<gene>
    <name evidence="2" type="ORF">GCM10007916_06560</name>
</gene>
<evidence type="ECO:0000313" key="2">
    <source>
        <dbReference type="EMBL" id="GLS89589.1"/>
    </source>
</evidence>
<accession>A0ABQ6DX57</accession>
<evidence type="ECO:0000256" key="1">
    <source>
        <dbReference type="SAM" id="SignalP"/>
    </source>
</evidence>
<keyword evidence="3" id="KW-1185">Reference proteome</keyword>
<dbReference type="Gene3D" id="3.30.110.170">
    <property type="entry name" value="Protein of unknown function (DUF541), domain 1"/>
    <property type="match status" value="1"/>
</dbReference>
<keyword evidence="1" id="KW-0732">Signal</keyword>
<dbReference type="Proteomes" id="UP001157353">
    <property type="component" value="Unassembled WGS sequence"/>
</dbReference>
<name>A0ABQ6DX57_9GAMM</name>
<dbReference type="RefSeq" id="WP_284202702.1">
    <property type="nucleotide sequence ID" value="NZ_BSPQ01000001.1"/>
</dbReference>
<reference evidence="3" key="1">
    <citation type="journal article" date="2019" name="Int. J. Syst. Evol. Microbiol.">
        <title>The Global Catalogue of Microorganisms (GCM) 10K type strain sequencing project: providing services to taxonomists for standard genome sequencing and annotation.</title>
        <authorList>
            <consortium name="The Broad Institute Genomics Platform"/>
            <consortium name="The Broad Institute Genome Sequencing Center for Infectious Disease"/>
            <person name="Wu L."/>
            <person name="Ma J."/>
        </authorList>
    </citation>
    <scope>NUCLEOTIDE SEQUENCE [LARGE SCALE GENOMIC DNA]</scope>
    <source>
        <strain evidence="3">NBRC 103166</strain>
    </source>
</reference>
<comment type="caution">
    <text evidence="2">The sequence shown here is derived from an EMBL/GenBank/DDBJ whole genome shotgun (WGS) entry which is preliminary data.</text>
</comment>
<feature type="chain" id="PRO_5045945679" description="DUF541 domain-containing protein" evidence="1">
    <location>
        <begin position="21"/>
        <end position="226"/>
    </location>
</feature>
<dbReference type="InterPro" id="IPR007497">
    <property type="entry name" value="SIMPL/DUF541"/>
</dbReference>
<evidence type="ECO:0000313" key="3">
    <source>
        <dbReference type="Proteomes" id="UP001157353"/>
    </source>
</evidence>